<dbReference type="Proteomes" id="UP000256964">
    <property type="component" value="Unassembled WGS sequence"/>
</dbReference>
<dbReference type="EMBL" id="KZ857387">
    <property type="protein sequence ID" value="RDX53481.1"/>
    <property type="molecule type" value="Genomic_DNA"/>
</dbReference>
<gene>
    <name evidence="2" type="ORF">OH76DRAFT_1399393</name>
</gene>
<keyword evidence="3" id="KW-1185">Reference proteome</keyword>
<accession>A0A371DLR8</accession>
<protein>
    <submittedName>
        <fullName evidence="2">Uncharacterized protein</fullName>
    </submittedName>
</protein>
<evidence type="ECO:0000313" key="2">
    <source>
        <dbReference type="EMBL" id="RDX53481.1"/>
    </source>
</evidence>
<dbReference type="AlphaFoldDB" id="A0A371DLR8"/>
<evidence type="ECO:0000256" key="1">
    <source>
        <dbReference type="SAM" id="MobiDB-lite"/>
    </source>
</evidence>
<evidence type="ECO:0000313" key="3">
    <source>
        <dbReference type="Proteomes" id="UP000256964"/>
    </source>
</evidence>
<name>A0A371DLR8_9APHY</name>
<sequence>MSPQPMVGKFALLSFFSQGGRPRSQKTTRRRGDSSTGQPRSIVQIPLGPEARLWASKNDIVTRATPCSDGPRPKNHLWNTRDPPISQAPGVRRSVQPPPQRRHGER</sequence>
<feature type="region of interest" description="Disordered" evidence="1">
    <location>
        <begin position="62"/>
        <end position="106"/>
    </location>
</feature>
<feature type="region of interest" description="Disordered" evidence="1">
    <location>
        <begin position="14"/>
        <end position="50"/>
    </location>
</feature>
<organism evidence="2 3">
    <name type="scientific">Lentinus brumalis</name>
    <dbReference type="NCBI Taxonomy" id="2498619"/>
    <lineage>
        <taxon>Eukaryota</taxon>
        <taxon>Fungi</taxon>
        <taxon>Dikarya</taxon>
        <taxon>Basidiomycota</taxon>
        <taxon>Agaricomycotina</taxon>
        <taxon>Agaricomycetes</taxon>
        <taxon>Polyporales</taxon>
        <taxon>Polyporaceae</taxon>
        <taxon>Lentinus</taxon>
    </lineage>
</organism>
<proteinExistence type="predicted"/>
<reference evidence="2 3" key="1">
    <citation type="journal article" date="2018" name="Biotechnol. Biofuels">
        <title>Integrative visual omics of the white-rot fungus Polyporus brumalis exposes the biotechnological potential of its oxidative enzymes for delignifying raw plant biomass.</title>
        <authorList>
            <person name="Miyauchi S."/>
            <person name="Rancon A."/>
            <person name="Drula E."/>
            <person name="Hage H."/>
            <person name="Chaduli D."/>
            <person name="Favel A."/>
            <person name="Grisel S."/>
            <person name="Henrissat B."/>
            <person name="Herpoel-Gimbert I."/>
            <person name="Ruiz-Duenas F.J."/>
            <person name="Chevret D."/>
            <person name="Hainaut M."/>
            <person name="Lin J."/>
            <person name="Wang M."/>
            <person name="Pangilinan J."/>
            <person name="Lipzen A."/>
            <person name="Lesage-Meessen L."/>
            <person name="Navarro D."/>
            <person name="Riley R."/>
            <person name="Grigoriev I.V."/>
            <person name="Zhou S."/>
            <person name="Raouche S."/>
            <person name="Rosso M.N."/>
        </authorList>
    </citation>
    <scope>NUCLEOTIDE SEQUENCE [LARGE SCALE GENOMIC DNA]</scope>
    <source>
        <strain evidence="2 3">BRFM 1820</strain>
    </source>
</reference>